<keyword evidence="2" id="KW-1185">Reference proteome</keyword>
<dbReference type="Proteomes" id="UP000287394">
    <property type="component" value="Chromosome"/>
</dbReference>
<dbReference type="AlphaFoldDB" id="A0A402D5Y1"/>
<proteinExistence type="predicted"/>
<evidence type="ECO:0000313" key="2">
    <source>
        <dbReference type="Proteomes" id="UP000287394"/>
    </source>
</evidence>
<protein>
    <submittedName>
        <fullName evidence="1">Uncharacterized protein</fullName>
    </submittedName>
</protein>
<reference evidence="1 2" key="1">
    <citation type="journal article" date="2019" name="Int. J. Syst. Evol. Microbiol.">
        <title>Capsulimonas corticalis gen. nov., sp. nov., an aerobic capsulated bacterium, of a novel bacterial order, Capsulimonadales ord. nov., of the class Armatimonadia of the phylum Armatimonadetes.</title>
        <authorList>
            <person name="Li J."/>
            <person name="Kudo C."/>
            <person name="Tonouchi A."/>
        </authorList>
    </citation>
    <scope>NUCLEOTIDE SEQUENCE [LARGE SCALE GENOMIC DNA]</scope>
    <source>
        <strain evidence="1 2">AX-7</strain>
    </source>
</reference>
<evidence type="ECO:0000313" key="1">
    <source>
        <dbReference type="EMBL" id="BDI32502.1"/>
    </source>
</evidence>
<organism evidence="1 2">
    <name type="scientific">Capsulimonas corticalis</name>
    <dbReference type="NCBI Taxonomy" id="2219043"/>
    <lineage>
        <taxon>Bacteria</taxon>
        <taxon>Bacillati</taxon>
        <taxon>Armatimonadota</taxon>
        <taxon>Armatimonadia</taxon>
        <taxon>Capsulimonadales</taxon>
        <taxon>Capsulimonadaceae</taxon>
        <taxon>Capsulimonas</taxon>
    </lineage>
</organism>
<sequence>MSDAQGLARQSILHFSSMIGAPGIEGSIGYGVNHDPRIDPITTKRIVYNCLAAPASQRHFLVY</sequence>
<dbReference type="KEGG" id="ccot:CCAX7_45530"/>
<accession>A0A402D5Y1</accession>
<dbReference type="EMBL" id="AP025739">
    <property type="protein sequence ID" value="BDI32502.1"/>
    <property type="molecule type" value="Genomic_DNA"/>
</dbReference>
<dbReference type="RefSeq" id="WP_119324898.1">
    <property type="nucleotide sequence ID" value="NZ_AP025739.1"/>
</dbReference>
<name>A0A402D5Y1_9BACT</name>
<gene>
    <name evidence="1" type="ORF">CCAX7_45530</name>
</gene>